<proteinExistence type="predicted"/>
<feature type="region of interest" description="Disordered" evidence="1">
    <location>
        <begin position="20"/>
        <end position="39"/>
    </location>
</feature>
<protein>
    <recommendedName>
        <fullName evidence="5">Lipoprotein</fullName>
    </recommendedName>
</protein>
<dbReference type="PROSITE" id="PS51257">
    <property type="entry name" value="PROKAR_LIPOPROTEIN"/>
    <property type="match status" value="1"/>
</dbReference>
<dbReference type="Proteomes" id="UP001319882">
    <property type="component" value="Unassembled WGS sequence"/>
</dbReference>
<evidence type="ECO:0008006" key="5">
    <source>
        <dbReference type="Google" id="ProtNLM"/>
    </source>
</evidence>
<evidence type="ECO:0000313" key="3">
    <source>
        <dbReference type="EMBL" id="MCB8889817.1"/>
    </source>
</evidence>
<feature type="chain" id="PRO_5046898995" description="Lipoprotein" evidence="2">
    <location>
        <begin position="18"/>
        <end position="57"/>
    </location>
</feature>
<accession>A0ABS8DU15</accession>
<keyword evidence="2" id="KW-0732">Signal</keyword>
<keyword evidence="4" id="KW-1185">Reference proteome</keyword>
<dbReference type="EMBL" id="WHVL01000005">
    <property type="protein sequence ID" value="MCB8889817.1"/>
    <property type="molecule type" value="Genomic_DNA"/>
</dbReference>
<evidence type="ECO:0000313" key="4">
    <source>
        <dbReference type="Proteomes" id="UP001319882"/>
    </source>
</evidence>
<dbReference type="RefSeq" id="WP_227390491.1">
    <property type="nucleotide sequence ID" value="NZ_JBHSCJ010000002.1"/>
</dbReference>
<evidence type="ECO:0000256" key="1">
    <source>
        <dbReference type="SAM" id="MobiDB-lite"/>
    </source>
</evidence>
<reference evidence="3 4" key="1">
    <citation type="journal article" date="2021" name="Sci. Rep.">
        <title>Genome analysis of a halophilic bacterium Halomonas malpeensis YU-PRIM-29(T) reveals its exopolysaccharide and pigment producing capabilities.</title>
        <authorList>
            <person name="Athmika"/>
            <person name="Ghate S.D."/>
            <person name="Arun A.B."/>
            <person name="Rao S.S."/>
            <person name="Kumar S.T.A."/>
            <person name="Kandiyil M.K."/>
            <person name="Saptami K."/>
            <person name="Rekha P.D."/>
        </authorList>
    </citation>
    <scope>NUCLEOTIDE SEQUENCE [LARGE SCALE GENOMIC DNA]</scope>
    <source>
        <strain evidence="4">prim 29</strain>
    </source>
</reference>
<name>A0ABS8DU15_9GAMM</name>
<sequence>MKHLLTLALIGVMLASAGCASGPSSSRSAECRKQAEEMGDTKHYGDCLRGARTQSGF</sequence>
<organism evidence="3 4">
    <name type="scientific">Vreelandella malpeensis</name>
    <dbReference type="NCBI Taxonomy" id="1172368"/>
    <lineage>
        <taxon>Bacteria</taxon>
        <taxon>Pseudomonadati</taxon>
        <taxon>Pseudomonadota</taxon>
        <taxon>Gammaproteobacteria</taxon>
        <taxon>Oceanospirillales</taxon>
        <taxon>Halomonadaceae</taxon>
        <taxon>Vreelandella</taxon>
    </lineage>
</organism>
<comment type="caution">
    <text evidence="3">The sequence shown here is derived from an EMBL/GenBank/DDBJ whole genome shotgun (WGS) entry which is preliminary data.</text>
</comment>
<feature type="signal peptide" evidence="2">
    <location>
        <begin position="1"/>
        <end position="17"/>
    </location>
</feature>
<feature type="compositionally biased region" description="Basic and acidic residues" evidence="1">
    <location>
        <begin position="29"/>
        <end position="39"/>
    </location>
</feature>
<gene>
    <name evidence="3" type="ORF">GEV37_11895</name>
</gene>
<evidence type="ECO:0000256" key="2">
    <source>
        <dbReference type="SAM" id="SignalP"/>
    </source>
</evidence>